<keyword evidence="3" id="KW-1185">Reference proteome</keyword>
<proteinExistence type="predicted"/>
<sequence>MDLDQASAWVFQLLGQCYTFVFDQLRQANITMPAPERVYTVLTHIWEQLNLQKQNNWVPILVGLIAAYVVFVLLAALVRSVVRLVYGFVRFTFILAVCTALFLVVQQYYDLSSVMPWLQSKAQDTFVVQQQHQ</sequence>
<name>A0A1X2H8R9_SYNRA</name>
<accession>A0A1X2H8R9</accession>
<evidence type="ECO:0000313" key="2">
    <source>
        <dbReference type="EMBL" id="ORY94943.1"/>
    </source>
</evidence>
<comment type="caution">
    <text evidence="2">The sequence shown here is derived from an EMBL/GenBank/DDBJ whole genome shotgun (WGS) entry which is preliminary data.</text>
</comment>
<keyword evidence="1" id="KW-0472">Membrane</keyword>
<gene>
    <name evidence="2" type="ORF">BCR43DRAFT_494853</name>
</gene>
<keyword evidence="1" id="KW-0812">Transmembrane</keyword>
<protein>
    <submittedName>
        <fullName evidence="2">Uncharacterized protein</fullName>
    </submittedName>
</protein>
<evidence type="ECO:0000256" key="1">
    <source>
        <dbReference type="SAM" id="Phobius"/>
    </source>
</evidence>
<dbReference type="EMBL" id="MCGN01000007">
    <property type="protein sequence ID" value="ORY94943.1"/>
    <property type="molecule type" value="Genomic_DNA"/>
</dbReference>
<dbReference type="OMA" id="EAYTFCY"/>
<dbReference type="OrthoDB" id="2364397at2759"/>
<dbReference type="InParanoid" id="A0A1X2H8R9"/>
<evidence type="ECO:0000313" key="3">
    <source>
        <dbReference type="Proteomes" id="UP000242180"/>
    </source>
</evidence>
<dbReference type="AlphaFoldDB" id="A0A1X2H8R9"/>
<dbReference type="Proteomes" id="UP000242180">
    <property type="component" value="Unassembled WGS sequence"/>
</dbReference>
<reference evidence="2 3" key="1">
    <citation type="submission" date="2016-07" db="EMBL/GenBank/DDBJ databases">
        <title>Pervasive Adenine N6-methylation of Active Genes in Fungi.</title>
        <authorList>
            <consortium name="DOE Joint Genome Institute"/>
            <person name="Mondo S.J."/>
            <person name="Dannebaum R.O."/>
            <person name="Kuo R.C."/>
            <person name="Labutti K."/>
            <person name="Haridas S."/>
            <person name="Kuo A."/>
            <person name="Salamov A."/>
            <person name="Ahrendt S.R."/>
            <person name="Lipzen A."/>
            <person name="Sullivan W."/>
            <person name="Andreopoulos W.B."/>
            <person name="Clum A."/>
            <person name="Lindquist E."/>
            <person name="Daum C."/>
            <person name="Ramamoorthy G.K."/>
            <person name="Gryganskyi A."/>
            <person name="Culley D."/>
            <person name="Magnuson J.K."/>
            <person name="James T.Y."/>
            <person name="O'Malley M.A."/>
            <person name="Stajich J.E."/>
            <person name="Spatafora J.W."/>
            <person name="Visel A."/>
            <person name="Grigoriev I.V."/>
        </authorList>
    </citation>
    <scope>NUCLEOTIDE SEQUENCE [LARGE SCALE GENOMIC DNA]</scope>
    <source>
        <strain evidence="2 3">NRRL 2496</strain>
    </source>
</reference>
<feature type="transmembrane region" description="Helical" evidence="1">
    <location>
        <begin position="57"/>
        <end position="78"/>
    </location>
</feature>
<feature type="transmembrane region" description="Helical" evidence="1">
    <location>
        <begin position="85"/>
        <end position="109"/>
    </location>
</feature>
<organism evidence="2 3">
    <name type="scientific">Syncephalastrum racemosum</name>
    <name type="common">Filamentous fungus</name>
    <dbReference type="NCBI Taxonomy" id="13706"/>
    <lineage>
        <taxon>Eukaryota</taxon>
        <taxon>Fungi</taxon>
        <taxon>Fungi incertae sedis</taxon>
        <taxon>Mucoromycota</taxon>
        <taxon>Mucoromycotina</taxon>
        <taxon>Mucoromycetes</taxon>
        <taxon>Mucorales</taxon>
        <taxon>Syncephalastraceae</taxon>
        <taxon>Syncephalastrum</taxon>
    </lineage>
</organism>
<keyword evidence="1" id="KW-1133">Transmembrane helix</keyword>